<reference evidence="2 3" key="1">
    <citation type="journal article" date="2019" name="Nat. Ecol. Evol.">
        <title>Megaphylogeny resolves global patterns of mushroom evolution.</title>
        <authorList>
            <person name="Varga T."/>
            <person name="Krizsan K."/>
            <person name="Foldi C."/>
            <person name="Dima B."/>
            <person name="Sanchez-Garcia M."/>
            <person name="Sanchez-Ramirez S."/>
            <person name="Szollosi G.J."/>
            <person name="Szarkandi J.G."/>
            <person name="Papp V."/>
            <person name="Albert L."/>
            <person name="Andreopoulos W."/>
            <person name="Angelini C."/>
            <person name="Antonin V."/>
            <person name="Barry K.W."/>
            <person name="Bougher N.L."/>
            <person name="Buchanan P."/>
            <person name="Buyck B."/>
            <person name="Bense V."/>
            <person name="Catcheside P."/>
            <person name="Chovatia M."/>
            <person name="Cooper J."/>
            <person name="Damon W."/>
            <person name="Desjardin D."/>
            <person name="Finy P."/>
            <person name="Geml J."/>
            <person name="Haridas S."/>
            <person name="Hughes K."/>
            <person name="Justo A."/>
            <person name="Karasinski D."/>
            <person name="Kautmanova I."/>
            <person name="Kiss B."/>
            <person name="Kocsube S."/>
            <person name="Kotiranta H."/>
            <person name="LaButti K.M."/>
            <person name="Lechner B.E."/>
            <person name="Liimatainen K."/>
            <person name="Lipzen A."/>
            <person name="Lukacs Z."/>
            <person name="Mihaltcheva S."/>
            <person name="Morgado L.N."/>
            <person name="Niskanen T."/>
            <person name="Noordeloos M.E."/>
            <person name="Ohm R.A."/>
            <person name="Ortiz-Santana B."/>
            <person name="Ovrebo C."/>
            <person name="Racz N."/>
            <person name="Riley R."/>
            <person name="Savchenko A."/>
            <person name="Shiryaev A."/>
            <person name="Soop K."/>
            <person name="Spirin V."/>
            <person name="Szebenyi C."/>
            <person name="Tomsovsky M."/>
            <person name="Tulloss R.E."/>
            <person name="Uehling J."/>
            <person name="Grigoriev I.V."/>
            <person name="Vagvolgyi C."/>
            <person name="Papp T."/>
            <person name="Martin F.M."/>
            <person name="Miettinen O."/>
            <person name="Hibbett D.S."/>
            <person name="Nagy L.G."/>
        </authorList>
    </citation>
    <scope>NUCLEOTIDE SEQUENCE [LARGE SCALE GENOMIC DNA]</scope>
    <source>
        <strain evidence="2 3">FP101781</strain>
    </source>
</reference>
<evidence type="ECO:0000313" key="2">
    <source>
        <dbReference type="EMBL" id="TEB23577.1"/>
    </source>
</evidence>
<dbReference type="OrthoDB" id="2684108at2759"/>
<dbReference type="STRING" id="71717.A0A4Y7SNW9"/>
<name>A0A4Y7SNW9_COPMI</name>
<accession>A0A4Y7SNW9</accession>
<evidence type="ECO:0000256" key="1">
    <source>
        <dbReference type="SAM" id="SignalP"/>
    </source>
</evidence>
<comment type="caution">
    <text evidence="2">The sequence shown here is derived from an EMBL/GenBank/DDBJ whole genome shotgun (WGS) entry which is preliminary data.</text>
</comment>
<feature type="signal peptide" evidence="1">
    <location>
        <begin position="1"/>
        <end position="28"/>
    </location>
</feature>
<gene>
    <name evidence="2" type="ORF">FA13DRAFT_1797897</name>
</gene>
<feature type="chain" id="PRO_5021261487" evidence="1">
    <location>
        <begin position="29"/>
        <end position="444"/>
    </location>
</feature>
<dbReference type="Proteomes" id="UP000298030">
    <property type="component" value="Unassembled WGS sequence"/>
</dbReference>
<protein>
    <submittedName>
        <fullName evidence="2">Uncharacterized protein</fullName>
    </submittedName>
</protein>
<evidence type="ECO:0000313" key="3">
    <source>
        <dbReference type="Proteomes" id="UP000298030"/>
    </source>
</evidence>
<keyword evidence="1" id="KW-0732">Signal</keyword>
<keyword evidence="3" id="KW-1185">Reference proteome</keyword>
<sequence>MTRGSQRRHQIFVEFLLAKYSLLQLALLEPHYQADILKDAPPYGSLRCDRTWKNLLAEALRVMEPLREGSANHDAVFDTVSLHLAKWLAANRKPTHQEKRSLARNLGLLREPYTVNKYLSSAASFEEGAQKILDEFGVKVILREKDNTQGYKRGYTLVEDPAYVTKDKTYVCSEENGFYHVAPDESVIFVSPPASPSQPYNIELVVLRDVLEESEFTEPLLGWLTAVICTATCNRRNVRPTHPGAMVQVGINMGPRHARLLWNLARAYLPQEVTTEITDFLDRLDYPSLATRNVATGSGFSINYKDQVYTFSSAGRAPPEGVANWAFHMTSHRDGSPLRWSLALTAMREVLLNSPLPANYGSNLVDLSLRVIVQSRVGSLTAFDSNSLHGTTQHGPGIDPICAGISLTSTSRVYKAYSEMQERGGPVVFVGAAVDPRMHETTGN</sequence>
<dbReference type="AlphaFoldDB" id="A0A4Y7SNW9"/>
<dbReference type="EMBL" id="QPFP01000076">
    <property type="protein sequence ID" value="TEB23577.1"/>
    <property type="molecule type" value="Genomic_DNA"/>
</dbReference>
<organism evidence="2 3">
    <name type="scientific">Coprinellus micaceus</name>
    <name type="common">Glistening ink-cap mushroom</name>
    <name type="synonym">Coprinus micaceus</name>
    <dbReference type="NCBI Taxonomy" id="71717"/>
    <lineage>
        <taxon>Eukaryota</taxon>
        <taxon>Fungi</taxon>
        <taxon>Dikarya</taxon>
        <taxon>Basidiomycota</taxon>
        <taxon>Agaricomycotina</taxon>
        <taxon>Agaricomycetes</taxon>
        <taxon>Agaricomycetidae</taxon>
        <taxon>Agaricales</taxon>
        <taxon>Agaricineae</taxon>
        <taxon>Psathyrellaceae</taxon>
        <taxon>Coprinellus</taxon>
    </lineage>
</organism>
<proteinExistence type="predicted"/>